<gene>
    <name evidence="12" type="ORF">WMO64_04570</name>
</gene>
<dbReference type="Pfam" id="PF17956">
    <property type="entry name" value="NAPRTase_C"/>
    <property type="match status" value="1"/>
</dbReference>
<dbReference type="InterPro" id="IPR040727">
    <property type="entry name" value="NAPRTase_N"/>
</dbReference>
<evidence type="ECO:0000259" key="11">
    <source>
        <dbReference type="Pfam" id="PF17956"/>
    </source>
</evidence>
<dbReference type="NCBIfam" id="NF006695">
    <property type="entry name" value="PRK09243.1-2"/>
    <property type="match status" value="1"/>
</dbReference>
<accession>A0ABV1E8H5</accession>
<reference evidence="12 13" key="1">
    <citation type="submission" date="2024-03" db="EMBL/GenBank/DDBJ databases">
        <title>Human intestinal bacterial collection.</title>
        <authorList>
            <person name="Pauvert C."/>
            <person name="Hitch T.C.A."/>
            <person name="Clavel T."/>
        </authorList>
    </citation>
    <scope>NUCLEOTIDE SEQUENCE [LARGE SCALE GENOMIC DNA]</scope>
    <source>
        <strain evidence="12 13">CLA-AP-H29</strain>
    </source>
</reference>
<comment type="caution">
    <text evidence="12">The sequence shown here is derived from an EMBL/GenBank/DDBJ whole genome shotgun (WGS) entry which is preliminary data.</text>
</comment>
<dbReference type="NCBIfam" id="NF009131">
    <property type="entry name" value="PRK12484.1"/>
    <property type="match status" value="1"/>
</dbReference>
<comment type="pathway">
    <text evidence="1 9">Cofactor biosynthesis; NAD(+) biosynthesis; nicotinate D-ribonucleotide from nicotinate: step 1/1.</text>
</comment>
<dbReference type="CDD" id="cd01570">
    <property type="entry name" value="NAPRTase_A"/>
    <property type="match status" value="1"/>
</dbReference>
<comment type="function">
    <text evidence="9">Catalyzes the first step in the biosynthesis of NAD from nicotinic acid, the ATP-dependent synthesis of beta-nicotinate D-ribonucleotide from nicotinate and 5-phospho-D-ribose 1-phosphate.</text>
</comment>
<dbReference type="Proteomes" id="UP001464378">
    <property type="component" value="Unassembled WGS sequence"/>
</dbReference>
<evidence type="ECO:0000256" key="2">
    <source>
        <dbReference type="ARBA" id="ARBA00010897"/>
    </source>
</evidence>
<dbReference type="InterPro" id="IPR013785">
    <property type="entry name" value="Aldolase_TIM"/>
</dbReference>
<comment type="catalytic activity">
    <reaction evidence="8 9">
        <text>5-phospho-alpha-D-ribose 1-diphosphate + nicotinate + ATP + H2O = nicotinate beta-D-ribonucleotide + ADP + phosphate + diphosphate</text>
        <dbReference type="Rhea" id="RHEA:36163"/>
        <dbReference type="ChEBI" id="CHEBI:15377"/>
        <dbReference type="ChEBI" id="CHEBI:30616"/>
        <dbReference type="ChEBI" id="CHEBI:32544"/>
        <dbReference type="ChEBI" id="CHEBI:33019"/>
        <dbReference type="ChEBI" id="CHEBI:43474"/>
        <dbReference type="ChEBI" id="CHEBI:57502"/>
        <dbReference type="ChEBI" id="CHEBI:58017"/>
        <dbReference type="ChEBI" id="CHEBI:456216"/>
        <dbReference type="EC" id="6.3.4.21"/>
    </reaction>
</comment>
<keyword evidence="4" id="KW-0597">Phosphoprotein</keyword>
<evidence type="ECO:0000256" key="6">
    <source>
        <dbReference type="ARBA" id="ARBA00022642"/>
    </source>
</evidence>
<dbReference type="GO" id="GO:0016757">
    <property type="term" value="F:glycosyltransferase activity"/>
    <property type="evidence" value="ECO:0007669"/>
    <property type="project" value="UniProtKB-KW"/>
</dbReference>
<dbReference type="GO" id="GO:0004516">
    <property type="term" value="F:nicotinate phosphoribosyltransferase activity"/>
    <property type="evidence" value="ECO:0007669"/>
    <property type="project" value="UniProtKB-EC"/>
</dbReference>
<dbReference type="PIRSF" id="PIRSF000484">
    <property type="entry name" value="NAPRT"/>
    <property type="match status" value="1"/>
</dbReference>
<keyword evidence="7 9" id="KW-0808">Transferase</keyword>
<organism evidence="12 13">
    <name type="scientific">Pseudoflavonifractor intestinihominis</name>
    <dbReference type="NCBI Taxonomy" id="3133171"/>
    <lineage>
        <taxon>Bacteria</taxon>
        <taxon>Bacillati</taxon>
        <taxon>Bacillota</taxon>
        <taxon>Clostridia</taxon>
        <taxon>Eubacteriales</taxon>
        <taxon>Oscillospiraceae</taxon>
        <taxon>Pseudoflavonifractor</taxon>
    </lineage>
</organism>
<dbReference type="SUPFAM" id="SSF54675">
    <property type="entry name" value="Nicotinate/Quinolinate PRTase N-terminal domain-like"/>
    <property type="match status" value="1"/>
</dbReference>
<dbReference type="EMBL" id="JBBMFK010000005">
    <property type="protein sequence ID" value="MEQ2442736.1"/>
    <property type="molecule type" value="Genomic_DNA"/>
</dbReference>
<protein>
    <recommendedName>
        <fullName evidence="3 9">Nicotinate phosphoribosyltransferase</fullName>
        <ecNumber evidence="3 9">6.3.4.21</ecNumber>
    </recommendedName>
</protein>
<dbReference type="InterPro" id="IPR036068">
    <property type="entry name" value="Nicotinate_pribotase-like_C"/>
</dbReference>
<dbReference type="NCBIfam" id="TIGR01513">
    <property type="entry name" value="NAPRTase_put"/>
    <property type="match status" value="1"/>
</dbReference>
<comment type="PTM">
    <text evidence="9">Transiently phosphorylated on a His residue during the reaction cycle. Phosphorylation strongly increases the affinity for substrates and increases the rate of nicotinate D-ribonucleotide production. Dephosphorylation regenerates the low-affinity form of the enzyme, leading to product release.</text>
</comment>
<dbReference type="SUPFAM" id="SSF51690">
    <property type="entry name" value="Nicotinate/Quinolinate PRTase C-terminal domain-like"/>
    <property type="match status" value="1"/>
</dbReference>
<evidence type="ECO:0000256" key="7">
    <source>
        <dbReference type="ARBA" id="ARBA00022679"/>
    </source>
</evidence>
<dbReference type="Gene3D" id="3.20.20.70">
    <property type="entry name" value="Aldolase class I"/>
    <property type="match status" value="1"/>
</dbReference>
<keyword evidence="6 9" id="KW-0662">Pyridine nucleotide biosynthesis</keyword>
<keyword evidence="5 9" id="KW-0436">Ligase</keyword>
<keyword evidence="12" id="KW-0328">Glycosyltransferase</keyword>
<dbReference type="Gene3D" id="3.20.140.10">
    <property type="entry name" value="nicotinate phosphoribosyltransferase"/>
    <property type="match status" value="1"/>
</dbReference>
<dbReference type="RefSeq" id="WP_349231162.1">
    <property type="nucleotide sequence ID" value="NZ_JBBMFK010000005.1"/>
</dbReference>
<proteinExistence type="inferred from homology"/>
<evidence type="ECO:0000313" key="13">
    <source>
        <dbReference type="Proteomes" id="UP001464378"/>
    </source>
</evidence>
<evidence type="ECO:0000256" key="4">
    <source>
        <dbReference type="ARBA" id="ARBA00022553"/>
    </source>
</evidence>
<dbReference type="InterPro" id="IPR007229">
    <property type="entry name" value="Nic_PRibTrfase-Fam"/>
</dbReference>
<name>A0ABV1E8H5_9FIRM</name>
<dbReference type="EC" id="6.3.4.21" evidence="3 9"/>
<evidence type="ECO:0000256" key="3">
    <source>
        <dbReference type="ARBA" id="ARBA00013236"/>
    </source>
</evidence>
<evidence type="ECO:0000256" key="9">
    <source>
        <dbReference type="RuleBase" id="RU365100"/>
    </source>
</evidence>
<evidence type="ECO:0000259" key="10">
    <source>
        <dbReference type="Pfam" id="PF17767"/>
    </source>
</evidence>
<sequence>MKKNPMNYTLLCDFYELTMANGYFQTGMSSQICYFDVFFRTVPDGGGFAIAAGLEQVIEYIENLRFDEEDIAFLRSKNTFREDFLSYLRDFRFTGDIWAVPEGTPIFPGEPFMTVRAPAIEAQFIETYLLLTLNHQSLIATKANRIVRAAGGRPVSEFGSRRAQGSDGAVLGARAAYIAGCAGTACTLADQMYGSPAGGTMAHSWIQMFPDEYTAFKTYCQLYPHSATLLVDTYNVLKSGVPNAIRAFKEVLLPQGITKCAIRLDSGDLTYLSRKARKMLDAAGLTECSIVASNSLDEYIIRDLLLQGAKIDSFGVGERLITSKSEPVFGGVYKLAAVEDQAGNIIPKIKISENPSKITNPHFKKVYRIFENETGKAMADLICVHDEVIDPTQPLELFDPEATWKRKTVTDFTAVELLVPIFQEGRLVYQSPSITEMRAYCAAQIDLQWDEVKRFENPHNYYVDLSQKLWDIKHELLKEAGHI</sequence>
<dbReference type="PANTHER" id="PTHR11098:SF1">
    <property type="entry name" value="NICOTINATE PHOSPHORIBOSYLTRANSFERASE"/>
    <property type="match status" value="1"/>
</dbReference>
<feature type="domain" description="Nicotinate phosphoribosyltransferase C-terminal" evidence="11">
    <location>
        <begin position="364"/>
        <end position="473"/>
    </location>
</feature>
<comment type="similarity">
    <text evidence="2 9">Belongs to the NAPRTase family.</text>
</comment>
<feature type="domain" description="Nicotinate phosphoribosyltransferase N-terminal" evidence="10">
    <location>
        <begin position="10"/>
        <end position="134"/>
    </location>
</feature>
<dbReference type="InterPro" id="IPR041619">
    <property type="entry name" value="NAPRTase_C"/>
</dbReference>
<evidence type="ECO:0000256" key="5">
    <source>
        <dbReference type="ARBA" id="ARBA00022598"/>
    </source>
</evidence>
<dbReference type="InterPro" id="IPR006405">
    <property type="entry name" value="Nic_PRibTrfase_pncB"/>
</dbReference>
<dbReference type="Pfam" id="PF17767">
    <property type="entry name" value="NAPRTase_N"/>
    <property type="match status" value="1"/>
</dbReference>
<evidence type="ECO:0000313" key="12">
    <source>
        <dbReference type="EMBL" id="MEQ2442736.1"/>
    </source>
</evidence>
<keyword evidence="13" id="KW-1185">Reference proteome</keyword>
<evidence type="ECO:0000256" key="1">
    <source>
        <dbReference type="ARBA" id="ARBA00004952"/>
    </source>
</evidence>
<dbReference type="PANTHER" id="PTHR11098">
    <property type="entry name" value="NICOTINATE PHOSPHORIBOSYLTRANSFERASE"/>
    <property type="match status" value="1"/>
</dbReference>
<evidence type="ECO:0000256" key="8">
    <source>
        <dbReference type="ARBA" id="ARBA00048668"/>
    </source>
</evidence>